<evidence type="ECO:0000256" key="5">
    <source>
        <dbReference type="ARBA" id="ARBA00022619"/>
    </source>
</evidence>
<dbReference type="InterPro" id="IPR032677">
    <property type="entry name" value="GTP_cyclohydro_II"/>
</dbReference>
<comment type="similarity">
    <text evidence="3">In the N-terminal section; belongs to the DHBP synthase family.</text>
</comment>
<dbReference type="GO" id="GO:0003935">
    <property type="term" value="F:GTP cyclohydrolase II activity"/>
    <property type="evidence" value="ECO:0007669"/>
    <property type="project" value="UniProtKB-EC"/>
</dbReference>
<gene>
    <name evidence="13" type="ORF">METZ01_LOCUS466397</name>
</gene>
<dbReference type="Pfam" id="PF00925">
    <property type="entry name" value="GTP_cyclohydro2"/>
    <property type="match status" value="1"/>
</dbReference>
<dbReference type="Gene3D" id="3.40.50.10990">
    <property type="entry name" value="GTP cyclohydrolase II"/>
    <property type="match status" value="1"/>
</dbReference>
<evidence type="ECO:0000256" key="11">
    <source>
        <dbReference type="ARBA" id="ARBA00049295"/>
    </source>
</evidence>
<protein>
    <recommendedName>
        <fullName evidence="4">GTP cyclohydrolase II</fullName>
        <ecNumber evidence="4">3.5.4.25</ecNumber>
    </recommendedName>
</protein>
<dbReference type="GO" id="GO:0008686">
    <property type="term" value="F:3,4-dihydroxy-2-butanone-4-phosphate synthase activity"/>
    <property type="evidence" value="ECO:0007669"/>
    <property type="project" value="InterPro"/>
</dbReference>
<keyword evidence="7" id="KW-0547">Nucleotide-binding</keyword>
<dbReference type="PANTHER" id="PTHR21327">
    <property type="entry name" value="GTP CYCLOHYDROLASE II-RELATED"/>
    <property type="match status" value="1"/>
</dbReference>
<feature type="non-terminal residue" evidence="13">
    <location>
        <position position="1"/>
    </location>
</feature>
<keyword evidence="8" id="KW-0378">Hydrolase</keyword>
<dbReference type="PANTHER" id="PTHR21327:SF18">
    <property type="entry name" value="3,4-DIHYDROXY-2-BUTANONE 4-PHOSPHATE SYNTHASE"/>
    <property type="match status" value="1"/>
</dbReference>
<dbReference type="FunFam" id="3.40.50.10990:FF:000001">
    <property type="entry name" value="Riboflavin biosynthesis protein RibBA"/>
    <property type="match status" value="1"/>
</dbReference>
<dbReference type="CDD" id="cd00641">
    <property type="entry name" value="GTP_cyclohydro2"/>
    <property type="match status" value="1"/>
</dbReference>
<dbReference type="UniPathway" id="UPA00275">
    <property type="reaction ID" value="UER00400"/>
</dbReference>
<evidence type="ECO:0000256" key="10">
    <source>
        <dbReference type="ARBA" id="ARBA00023134"/>
    </source>
</evidence>
<dbReference type="NCBIfam" id="NF001591">
    <property type="entry name" value="PRK00393.1"/>
    <property type="match status" value="1"/>
</dbReference>
<dbReference type="Gene3D" id="3.90.870.10">
    <property type="entry name" value="DHBP synthase"/>
    <property type="match status" value="1"/>
</dbReference>
<dbReference type="SUPFAM" id="SSF55821">
    <property type="entry name" value="YrdC/RibB"/>
    <property type="match status" value="1"/>
</dbReference>
<dbReference type="InterPro" id="IPR000422">
    <property type="entry name" value="DHBP_synthase_RibB"/>
</dbReference>
<sequence>LKEDSSPSDLARPGHMFPLTAKEGGVLQRAGHTEAAIDLANIAGMKPASLLVEIVDEDGSMARMPKLKKMAEEYKLPLITIADLIEYRRKHDKLVEELSNISLPNKYGEFNLRLFEDKIHGDHHVAMVKGDFSEDEDILVRVHSQCLTGDIFASLRCDCGEQLNGALERIEKEGRGLLVYLRQEGRGIGLKNKIMAYKLQEEGLDTIEANHRLGFPADLREYGIGAQIIRECGVRKMRLLTNNPRKII</sequence>
<comment type="cofactor">
    <cofactor evidence="1">
        <name>Zn(2+)</name>
        <dbReference type="ChEBI" id="CHEBI:29105"/>
    </cofactor>
</comment>
<dbReference type="Pfam" id="PF00926">
    <property type="entry name" value="DHBP_synthase"/>
    <property type="match status" value="1"/>
</dbReference>
<keyword evidence="10" id="KW-0342">GTP-binding</keyword>
<dbReference type="EMBL" id="UINC01196508">
    <property type="protein sequence ID" value="SVE13543.1"/>
    <property type="molecule type" value="Genomic_DNA"/>
</dbReference>
<dbReference type="InterPro" id="IPR000926">
    <property type="entry name" value="RibA"/>
</dbReference>
<evidence type="ECO:0000256" key="6">
    <source>
        <dbReference type="ARBA" id="ARBA00022723"/>
    </source>
</evidence>
<feature type="domain" description="GTP cyclohydrolase II" evidence="12">
    <location>
        <begin position="100"/>
        <end position="247"/>
    </location>
</feature>
<evidence type="ECO:0000313" key="13">
    <source>
        <dbReference type="EMBL" id="SVE13543.1"/>
    </source>
</evidence>
<accession>A0A383B141</accession>
<dbReference type="GO" id="GO:0005829">
    <property type="term" value="C:cytosol"/>
    <property type="evidence" value="ECO:0007669"/>
    <property type="project" value="TreeGrafter"/>
</dbReference>
<feature type="non-terminal residue" evidence="13">
    <location>
        <position position="248"/>
    </location>
</feature>
<comment type="catalytic activity">
    <reaction evidence="11">
        <text>GTP + 4 H2O = 2,5-diamino-6-hydroxy-4-(5-phosphoribosylamino)-pyrimidine + formate + 2 phosphate + 3 H(+)</text>
        <dbReference type="Rhea" id="RHEA:23704"/>
        <dbReference type="ChEBI" id="CHEBI:15377"/>
        <dbReference type="ChEBI" id="CHEBI:15378"/>
        <dbReference type="ChEBI" id="CHEBI:15740"/>
        <dbReference type="ChEBI" id="CHEBI:37565"/>
        <dbReference type="ChEBI" id="CHEBI:43474"/>
        <dbReference type="ChEBI" id="CHEBI:58614"/>
        <dbReference type="EC" id="3.5.4.25"/>
    </reaction>
</comment>
<organism evidence="13">
    <name type="scientific">marine metagenome</name>
    <dbReference type="NCBI Taxonomy" id="408172"/>
    <lineage>
        <taxon>unclassified sequences</taxon>
        <taxon>metagenomes</taxon>
        <taxon>ecological metagenomes</taxon>
    </lineage>
</organism>
<dbReference type="InterPro" id="IPR036144">
    <property type="entry name" value="RibA-like_sf"/>
</dbReference>
<keyword evidence="6" id="KW-0479">Metal-binding</keyword>
<evidence type="ECO:0000256" key="2">
    <source>
        <dbReference type="ARBA" id="ARBA00004853"/>
    </source>
</evidence>
<dbReference type="InterPro" id="IPR017945">
    <property type="entry name" value="DHBP_synth_RibB-like_a/b_dom"/>
</dbReference>
<evidence type="ECO:0000256" key="7">
    <source>
        <dbReference type="ARBA" id="ARBA00022741"/>
    </source>
</evidence>
<evidence type="ECO:0000256" key="4">
    <source>
        <dbReference type="ARBA" id="ARBA00012762"/>
    </source>
</evidence>
<keyword evidence="9" id="KW-0862">Zinc</keyword>
<dbReference type="EC" id="3.5.4.25" evidence="4"/>
<dbReference type="GO" id="GO:0046872">
    <property type="term" value="F:metal ion binding"/>
    <property type="evidence" value="ECO:0007669"/>
    <property type="project" value="UniProtKB-KW"/>
</dbReference>
<evidence type="ECO:0000256" key="8">
    <source>
        <dbReference type="ARBA" id="ARBA00022801"/>
    </source>
</evidence>
<evidence type="ECO:0000256" key="1">
    <source>
        <dbReference type="ARBA" id="ARBA00001947"/>
    </source>
</evidence>
<dbReference type="GO" id="GO:0005525">
    <property type="term" value="F:GTP binding"/>
    <property type="evidence" value="ECO:0007669"/>
    <property type="project" value="UniProtKB-KW"/>
</dbReference>
<comment type="pathway">
    <text evidence="2">Cofactor biosynthesis; riboflavin biosynthesis; 5-amino-6-(D-ribitylamino)uracil from GTP: step 1/4.</text>
</comment>
<proteinExistence type="inferred from homology"/>
<dbReference type="NCBIfam" id="TIGR00505">
    <property type="entry name" value="ribA"/>
    <property type="match status" value="1"/>
</dbReference>
<dbReference type="SUPFAM" id="SSF142695">
    <property type="entry name" value="RibA-like"/>
    <property type="match status" value="1"/>
</dbReference>
<reference evidence="13" key="1">
    <citation type="submission" date="2018-05" db="EMBL/GenBank/DDBJ databases">
        <authorList>
            <person name="Lanie J.A."/>
            <person name="Ng W.-L."/>
            <person name="Kazmierczak K.M."/>
            <person name="Andrzejewski T.M."/>
            <person name="Davidsen T.M."/>
            <person name="Wayne K.J."/>
            <person name="Tettelin H."/>
            <person name="Glass J.I."/>
            <person name="Rusch D."/>
            <person name="Podicherti R."/>
            <person name="Tsui H.-C.T."/>
            <person name="Winkler M.E."/>
        </authorList>
    </citation>
    <scope>NUCLEOTIDE SEQUENCE</scope>
</reference>
<keyword evidence="5" id="KW-0686">Riboflavin biosynthesis</keyword>
<name>A0A383B141_9ZZZZ</name>
<evidence type="ECO:0000259" key="12">
    <source>
        <dbReference type="Pfam" id="PF00925"/>
    </source>
</evidence>
<dbReference type="AlphaFoldDB" id="A0A383B141"/>
<dbReference type="GO" id="GO:0009231">
    <property type="term" value="P:riboflavin biosynthetic process"/>
    <property type="evidence" value="ECO:0007669"/>
    <property type="project" value="UniProtKB-UniPathway"/>
</dbReference>
<evidence type="ECO:0000256" key="3">
    <source>
        <dbReference type="ARBA" id="ARBA00005520"/>
    </source>
</evidence>
<evidence type="ECO:0000256" key="9">
    <source>
        <dbReference type="ARBA" id="ARBA00022833"/>
    </source>
</evidence>